<keyword evidence="4" id="KW-0479">Metal-binding</keyword>
<evidence type="ECO:0000256" key="4">
    <source>
        <dbReference type="ARBA" id="ARBA00022723"/>
    </source>
</evidence>
<keyword evidence="11" id="KW-1185">Reference proteome</keyword>
<keyword evidence="2" id="KW-0963">Cytoplasm</keyword>
<accession>A0A0S6VTF5</accession>
<feature type="domain" description="4Fe-4S ferredoxin-type" evidence="9">
    <location>
        <begin position="173"/>
        <end position="205"/>
    </location>
</feature>
<evidence type="ECO:0000256" key="8">
    <source>
        <dbReference type="ARBA" id="ARBA00023014"/>
    </source>
</evidence>
<dbReference type="InterPro" id="IPR017900">
    <property type="entry name" value="4Fe4S_Fe_S_CS"/>
</dbReference>
<dbReference type="Pfam" id="PF13484">
    <property type="entry name" value="Fer4_16"/>
    <property type="match status" value="1"/>
</dbReference>
<dbReference type="GO" id="GO:0046872">
    <property type="term" value="F:metal ion binding"/>
    <property type="evidence" value="ECO:0007669"/>
    <property type="project" value="UniProtKB-KW"/>
</dbReference>
<keyword evidence="1" id="KW-0004">4Fe-4S</keyword>
<proteinExistence type="predicted"/>
<dbReference type="InterPro" id="IPR013542">
    <property type="entry name" value="QueG_DUF1730"/>
</dbReference>
<dbReference type="STRING" id="1499966.U14_02046"/>
<dbReference type="SUPFAM" id="SSF46548">
    <property type="entry name" value="alpha-helical ferredoxin"/>
    <property type="match status" value="1"/>
</dbReference>
<keyword evidence="8" id="KW-0411">Iron-sulfur</keyword>
<evidence type="ECO:0000256" key="5">
    <source>
        <dbReference type="ARBA" id="ARBA00022785"/>
    </source>
</evidence>
<evidence type="ECO:0000313" key="10">
    <source>
        <dbReference type="EMBL" id="GAK50805.1"/>
    </source>
</evidence>
<dbReference type="Gene3D" id="3.30.70.20">
    <property type="match status" value="1"/>
</dbReference>
<sequence length="342" mass="38225">MNAAWIKTTAQELGFHLVGIASAERPPEADFLQEWLRKGFAGEMTYLSRNVEKREHPRLLFPPARSIIVCGLSYHSRTDETERISPQPIGQISRYARGADYHHVLKEKLFALLHLMQADTPRPIVAKVCVDTAPLLERACAKSAGLGWIGKHGGVINPRYGSWCFLGEILVDFECEYDTPMKDGCGACTRCLDACPTGALIAPYTLDARKCLSYLTIEHRGVIPETLRPALGNCVFGCDRCQEVCPYNQQADAPGLAEFLPRESLKHLSLEWLATLSEHDFPHIFADSPILRTGWRGLLRNTAVAIGNSHDRDLLPVLRQLSRSPESLIREHAEWGMTRLLS</sequence>
<dbReference type="HOGENOM" id="CLU_030790_0_0_0"/>
<evidence type="ECO:0000256" key="3">
    <source>
        <dbReference type="ARBA" id="ARBA00022694"/>
    </source>
</evidence>
<dbReference type="NCBIfam" id="TIGR00276">
    <property type="entry name" value="tRNA epoxyqueuosine(34) reductase QueG"/>
    <property type="match status" value="1"/>
</dbReference>
<dbReference type="AlphaFoldDB" id="A0A0S6VTF5"/>
<dbReference type="GO" id="GO:0052693">
    <property type="term" value="F:epoxyqueuosine reductase activity"/>
    <property type="evidence" value="ECO:0007669"/>
    <property type="project" value="TreeGrafter"/>
</dbReference>
<evidence type="ECO:0000259" key="9">
    <source>
        <dbReference type="PROSITE" id="PS51379"/>
    </source>
</evidence>
<dbReference type="PROSITE" id="PS51379">
    <property type="entry name" value="4FE4S_FER_2"/>
    <property type="match status" value="2"/>
</dbReference>
<dbReference type="GO" id="GO:0008616">
    <property type="term" value="P:tRNA queuosine(34) biosynthetic process"/>
    <property type="evidence" value="ECO:0007669"/>
    <property type="project" value="UniProtKB-KW"/>
</dbReference>
<dbReference type="Proteomes" id="UP000030700">
    <property type="component" value="Unassembled WGS sequence"/>
</dbReference>
<dbReference type="EMBL" id="DF820456">
    <property type="protein sequence ID" value="GAK50805.1"/>
    <property type="molecule type" value="Genomic_DNA"/>
</dbReference>
<evidence type="ECO:0000256" key="1">
    <source>
        <dbReference type="ARBA" id="ARBA00022485"/>
    </source>
</evidence>
<dbReference type="InterPro" id="IPR017896">
    <property type="entry name" value="4Fe4S_Fe-S-bd"/>
</dbReference>
<keyword evidence="3" id="KW-0819">tRNA processing</keyword>
<dbReference type="PANTHER" id="PTHR30002:SF4">
    <property type="entry name" value="EPOXYQUEUOSINE REDUCTASE"/>
    <property type="match status" value="1"/>
</dbReference>
<organism evidence="10">
    <name type="scientific">Candidatus Moduliflexus flocculans</name>
    <dbReference type="NCBI Taxonomy" id="1499966"/>
    <lineage>
        <taxon>Bacteria</taxon>
        <taxon>Candidatus Moduliflexota</taxon>
        <taxon>Candidatus Moduliflexia</taxon>
        <taxon>Candidatus Moduliflexales</taxon>
        <taxon>Candidatus Moduliflexaceae</taxon>
    </lineage>
</organism>
<keyword evidence="5" id="KW-0671">Queuosine biosynthesis</keyword>
<protein>
    <recommendedName>
        <fullName evidence="9">4Fe-4S ferredoxin-type domain-containing protein</fullName>
    </recommendedName>
</protein>
<dbReference type="InterPro" id="IPR004453">
    <property type="entry name" value="QueG"/>
</dbReference>
<evidence type="ECO:0000256" key="6">
    <source>
        <dbReference type="ARBA" id="ARBA00023002"/>
    </source>
</evidence>
<evidence type="ECO:0000256" key="2">
    <source>
        <dbReference type="ARBA" id="ARBA00022490"/>
    </source>
</evidence>
<feature type="domain" description="4Fe-4S ferredoxin-type" evidence="9">
    <location>
        <begin position="223"/>
        <end position="255"/>
    </location>
</feature>
<evidence type="ECO:0000256" key="7">
    <source>
        <dbReference type="ARBA" id="ARBA00023004"/>
    </source>
</evidence>
<dbReference type="GO" id="GO:0051539">
    <property type="term" value="F:4 iron, 4 sulfur cluster binding"/>
    <property type="evidence" value="ECO:0007669"/>
    <property type="project" value="UniProtKB-KW"/>
</dbReference>
<reference evidence="10" key="1">
    <citation type="journal article" date="2015" name="PeerJ">
        <title>First genomic representation of candidate bacterial phylum KSB3 points to enhanced environmental sensing as a trigger of wastewater bulking.</title>
        <authorList>
            <person name="Sekiguchi Y."/>
            <person name="Ohashi A."/>
            <person name="Parks D.H."/>
            <person name="Yamauchi T."/>
            <person name="Tyson G.W."/>
            <person name="Hugenholtz P."/>
        </authorList>
    </citation>
    <scope>NUCLEOTIDE SEQUENCE [LARGE SCALE GENOMIC DNA]</scope>
</reference>
<dbReference type="PROSITE" id="PS00198">
    <property type="entry name" value="4FE4S_FER_1"/>
    <property type="match status" value="1"/>
</dbReference>
<gene>
    <name evidence="10" type="ORF">U14_02046</name>
</gene>
<evidence type="ECO:0000313" key="11">
    <source>
        <dbReference type="Proteomes" id="UP000030700"/>
    </source>
</evidence>
<name>A0A0S6VTF5_9BACT</name>
<dbReference type="Pfam" id="PF08331">
    <property type="entry name" value="QueG_DUF1730"/>
    <property type="match status" value="1"/>
</dbReference>
<keyword evidence="7" id="KW-0408">Iron</keyword>
<keyword evidence="6" id="KW-0560">Oxidoreductase</keyword>
<dbReference type="PANTHER" id="PTHR30002">
    <property type="entry name" value="EPOXYQUEUOSINE REDUCTASE"/>
    <property type="match status" value="1"/>
</dbReference>